<sequence length="658" mass="70412">MKRTTSESEHREKSAHSSSSDLVNQEATSQSQETQAPKKLRMLKKVFAAFRGKKLAPAESTPNEPAQGTVGDAISVKDNGTLSVPSAVLSFTGNRLDQQAEIHSRSKDDSDDDNASFFSAKSSGDDDFYANTSLPPFAEPAGANQAPRPEASLSLTNVGTIAGHRGAAQMRLLTSASTSVTSFHLSLSGVPDDPDSGREVPIENGNMEEMIYDSSSTPSSPGRMLASPQSTRELDTIQVVSSPVAKVNPAITGDENLVKPLDEGKGKVQSATLEEGNQESFLFQRTLDNKIIEINIDEQAVSKDRPLGDVGLPHFPVTGEASNVEQMREQENRAVPTSPLVPKDERARPEASDKEAWVRTEVEIVQESTYCEIQDTNVNTRDAGRDIAVVAKPSPLEALPPDLIPLPHDEGDLTKASETPAHRVVPEQTIRVAESQTASIVRALSVGMEPAPAPLREDLPLSSANATQELSSSLLLEKHVDLVPDPRTTDQDINAVRLLANLGGGESLPPRPPNEPSNATTCEARAQQPPHGTSLVQKGNHTAGPAAHVQESADVGVEMMLQQFIQMAERITSQSGDSERSPPPQAKPVNFVINVTNNHISSVAHGAGGDNYYGPIGQSAIGGQAGHNDIRNHQTTEITHTTQSYESQTHLANTIKAH</sequence>
<feature type="region of interest" description="Disordered" evidence="1">
    <location>
        <begin position="502"/>
        <end position="547"/>
    </location>
</feature>
<feature type="region of interest" description="Disordered" evidence="1">
    <location>
        <begin position="638"/>
        <end position="658"/>
    </location>
</feature>
<dbReference type="GeneID" id="59376067"/>
<name>A0A8H7A0K3_PLEOS</name>
<feature type="compositionally biased region" description="Basic and acidic residues" evidence="1">
    <location>
        <begin position="342"/>
        <end position="354"/>
    </location>
</feature>
<proteinExistence type="predicted"/>
<dbReference type="EMBL" id="JACETU010000004">
    <property type="protein sequence ID" value="KAF7430541.1"/>
    <property type="molecule type" value="Genomic_DNA"/>
</dbReference>
<feature type="compositionally biased region" description="Polar residues" evidence="1">
    <location>
        <begin position="638"/>
        <end position="652"/>
    </location>
</feature>
<organism evidence="2 3">
    <name type="scientific">Pleurotus ostreatus</name>
    <name type="common">Oyster mushroom</name>
    <name type="synonym">White-rot fungus</name>
    <dbReference type="NCBI Taxonomy" id="5322"/>
    <lineage>
        <taxon>Eukaryota</taxon>
        <taxon>Fungi</taxon>
        <taxon>Dikarya</taxon>
        <taxon>Basidiomycota</taxon>
        <taxon>Agaricomycotina</taxon>
        <taxon>Agaricomycetes</taxon>
        <taxon>Agaricomycetidae</taxon>
        <taxon>Agaricales</taxon>
        <taxon>Pleurotineae</taxon>
        <taxon>Pleurotaceae</taxon>
        <taxon>Pleurotus</taxon>
    </lineage>
</organism>
<dbReference type="Proteomes" id="UP000623687">
    <property type="component" value="Unassembled WGS sequence"/>
</dbReference>
<evidence type="ECO:0000256" key="1">
    <source>
        <dbReference type="SAM" id="MobiDB-lite"/>
    </source>
</evidence>
<feature type="compositionally biased region" description="Polar residues" evidence="1">
    <location>
        <begin position="530"/>
        <end position="540"/>
    </location>
</feature>
<dbReference type="RefSeq" id="XP_036631819.1">
    <property type="nucleotide sequence ID" value="XM_036775800.1"/>
</dbReference>
<accession>A0A8H7A0K3</accession>
<comment type="caution">
    <text evidence="2">The sequence shown here is derived from an EMBL/GenBank/DDBJ whole genome shotgun (WGS) entry which is preliminary data.</text>
</comment>
<evidence type="ECO:0000313" key="3">
    <source>
        <dbReference type="Proteomes" id="UP000623687"/>
    </source>
</evidence>
<dbReference type="OrthoDB" id="10560176at2759"/>
<dbReference type="AlphaFoldDB" id="A0A8H7A0K3"/>
<feature type="region of interest" description="Disordered" evidence="1">
    <location>
        <begin position="100"/>
        <end position="149"/>
    </location>
</feature>
<protein>
    <submittedName>
        <fullName evidence="2">Uncharacterized protein</fullName>
    </submittedName>
</protein>
<evidence type="ECO:0000313" key="2">
    <source>
        <dbReference type="EMBL" id="KAF7430541.1"/>
    </source>
</evidence>
<feature type="region of interest" description="Disordered" evidence="1">
    <location>
        <begin position="52"/>
        <end position="78"/>
    </location>
</feature>
<keyword evidence="3" id="KW-1185">Reference proteome</keyword>
<feature type="region of interest" description="Disordered" evidence="1">
    <location>
        <begin position="330"/>
        <end position="354"/>
    </location>
</feature>
<dbReference type="VEuPathDB" id="FungiDB:PC9H_006249"/>
<feature type="region of interest" description="Disordered" evidence="1">
    <location>
        <begin position="1"/>
        <end position="40"/>
    </location>
</feature>
<feature type="compositionally biased region" description="Basic and acidic residues" evidence="1">
    <location>
        <begin position="1"/>
        <end position="15"/>
    </location>
</feature>
<feature type="compositionally biased region" description="Polar residues" evidence="1">
    <location>
        <begin position="16"/>
        <end position="35"/>
    </location>
</feature>
<gene>
    <name evidence="2" type="ORF">PC9H_006249</name>
</gene>
<reference evidence="2" key="1">
    <citation type="submission" date="2019-07" db="EMBL/GenBank/DDBJ databases">
        <authorList>
            <person name="Palmer J.M."/>
        </authorList>
    </citation>
    <scope>NUCLEOTIDE SEQUENCE</scope>
    <source>
        <strain evidence="2">PC9</strain>
    </source>
</reference>